<evidence type="ECO:0000313" key="2">
    <source>
        <dbReference type="Proteomes" id="UP000076532"/>
    </source>
</evidence>
<dbReference type="AlphaFoldDB" id="A0A166R5F5"/>
<sequence length="116" mass="12848">MFGITKKLQDMSQDLYPVLSHSQNCLSLEFTSSNWPKSPTYKAFQTSGAPGLASTLSAGLVICTPLPSKIHWTPSTSYALRSFKLNFGSLSHFHTQRTLALLTREANENRPPAFTQ</sequence>
<organism evidence="1 2">
    <name type="scientific">Athelia psychrophila</name>
    <dbReference type="NCBI Taxonomy" id="1759441"/>
    <lineage>
        <taxon>Eukaryota</taxon>
        <taxon>Fungi</taxon>
        <taxon>Dikarya</taxon>
        <taxon>Basidiomycota</taxon>
        <taxon>Agaricomycotina</taxon>
        <taxon>Agaricomycetes</taxon>
        <taxon>Agaricomycetidae</taxon>
        <taxon>Atheliales</taxon>
        <taxon>Atheliaceae</taxon>
        <taxon>Athelia</taxon>
    </lineage>
</organism>
<dbReference type="EMBL" id="KV417506">
    <property type="protein sequence ID" value="KZP27925.1"/>
    <property type="molecule type" value="Genomic_DNA"/>
</dbReference>
<dbReference type="Proteomes" id="UP000076532">
    <property type="component" value="Unassembled WGS sequence"/>
</dbReference>
<proteinExistence type="predicted"/>
<evidence type="ECO:0000313" key="1">
    <source>
        <dbReference type="EMBL" id="KZP27925.1"/>
    </source>
</evidence>
<keyword evidence="2" id="KW-1185">Reference proteome</keyword>
<gene>
    <name evidence="1" type="ORF">FIBSPDRAFT_853120</name>
</gene>
<name>A0A166R5F5_9AGAM</name>
<accession>A0A166R5F5</accession>
<reference evidence="1 2" key="1">
    <citation type="journal article" date="2016" name="Mol. Biol. Evol.">
        <title>Comparative Genomics of Early-Diverging Mushroom-Forming Fungi Provides Insights into the Origins of Lignocellulose Decay Capabilities.</title>
        <authorList>
            <person name="Nagy L.G."/>
            <person name="Riley R."/>
            <person name="Tritt A."/>
            <person name="Adam C."/>
            <person name="Daum C."/>
            <person name="Floudas D."/>
            <person name="Sun H."/>
            <person name="Yadav J.S."/>
            <person name="Pangilinan J."/>
            <person name="Larsson K.H."/>
            <person name="Matsuura K."/>
            <person name="Barry K."/>
            <person name="Labutti K."/>
            <person name="Kuo R."/>
            <person name="Ohm R.A."/>
            <person name="Bhattacharya S.S."/>
            <person name="Shirouzu T."/>
            <person name="Yoshinaga Y."/>
            <person name="Martin F.M."/>
            <person name="Grigoriev I.V."/>
            <person name="Hibbett D.S."/>
        </authorList>
    </citation>
    <scope>NUCLEOTIDE SEQUENCE [LARGE SCALE GENOMIC DNA]</scope>
    <source>
        <strain evidence="1 2">CBS 109695</strain>
    </source>
</reference>
<protein>
    <submittedName>
        <fullName evidence="1">Uncharacterized protein</fullName>
    </submittedName>
</protein>